<evidence type="ECO:0000256" key="1">
    <source>
        <dbReference type="SAM" id="Phobius"/>
    </source>
</evidence>
<proteinExistence type="predicted"/>
<accession>A0AA36AS22</accession>
<organism evidence="2 3">
    <name type="scientific">Octopus vulgaris</name>
    <name type="common">Common octopus</name>
    <dbReference type="NCBI Taxonomy" id="6645"/>
    <lineage>
        <taxon>Eukaryota</taxon>
        <taxon>Metazoa</taxon>
        <taxon>Spiralia</taxon>
        <taxon>Lophotrochozoa</taxon>
        <taxon>Mollusca</taxon>
        <taxon>Cephalopoda</taxon>
        <taxon>Coleoidea</taxon>
        <taxon>Octopodiformes</taxon>
        <taxon>Octopoda</taxon>
        <taxon>Incirrata</taxon>
        <taxon>Octopodidae</taxon>
        <taxon>Octopus</taxon>
    </lineage>
</organism>
<feature type="transmembrane region" description="Helical" evidence="1">
    <location>
        <begin position="57"/>
        <end position="75"/>
    </location>
</feature>
<protein>
    <submittedName>
        <fullName evidence="2">Uncharacterized protein</fullName>
    </submittedName>
</protein>
<keyword evidence="1" id="KW-0812">Transmembrane</keyword>
<dbReference type="Proteomes" id="UP001162480">
    <property type="component" value="Chromosome 3"/>
</dbReference>
<feature type="transmembrane region" description="Helical" evidence="1">
    <location>
        <begin position="81"/>
        <end position="110"/>
    </location>
</feature>
<name>A0AA36AS22_OCTVU</name>
<evidence type="ECO:0000313" key="3">
    <source>
        <dbReference type="Proteomes" id="UP001162480"/>
    </source>
</evidence>
<keyword evidence="1" id="KW-0472">Membrane</keyword>
<dbReference type="AlphaFoldDB" id="A0AA36AS22"/>
<gene>
    <name evidence="2" type="ORF">OCTVUL_1B005716</name>
</gene>
<keyword evidence="1" id="KW-1133">Transmembrane helix</keyword>
<dbReference type="EMBL" id="OX597816">
    <property type="protein sequence ID" value="CAI9719747.1"/>
    <property type="molecule type" value="Genomic_DNA"/>
</dbReference>
<sequence>MVGLGTPNTVDVRRKVLKMHLAIVKLHIYGNIRGVIRSYNTSLEAGTLRRVMSRLDFSDTIFFLTGTMLPIGFVTDVNETTIAFGVLIVLVIIAVALLLLLLLFLLLLIVSQQTAAKFSGMESTGNARLIWKSLELGVIHTVQYRFVIRKRHNAQLSFHKIVAMFTVSWFNIVTQYDRDMMTELRERDLQNRTSLFSDIDTQL</sequence>
<reference evidence="2" key="1">
    <citation type="submission" date="2023-08" db="EMBL/GenBank/DDBJ databases">
        <authorList>
            <person name="Alioto T."/>
            <person name="Alioto T."/>
            <person name="Gomez Garrido J."/>
        </authorList>
    </citation>
    <scope>NUCLEOTIDE SEQUENCE</scope>
</reference>
<keyword evidence="3" id="KW-1185">Reference proteome</keyword>
<evidence type="ECO:0000313" key="2">
    <source>
        <dbReference type="EMBL" id="CAI9719747.1"/>
    </source>
</evidence>